<dbReference type="EMBL" id="JBHTKN010000005">
    <property type="protein sequence ID" value="MFD1042555.1"/>
    <property type="molecule type" value="Genomic_DNA"/>
</dbReference>
<reference evidence="2" key="1">
    <citation type="journal article" date="2019" name="Int. J. Syst. Evol. Microbiol.">
        <title>The Global Catalogue of Microorganisms (GCM) 10K type strain sequencing project: providing services to taxonomists for standard genome sequencing and annotation.</title>
        <authorList>
            <consortium name="The Broad Institute Genomics Platform"/>
            <consortium name="The Broad Institute Genome Sequencing Center for Infectious Disease"/>
            <person name="Wu L."/>
            <person name="Ma J."/>
        </authorList>
    </citation>
    <scope>NUCLEOTIDE SEQUENCE [LARGE SCALE GENOMIC DNA]</scope>
    <source>
        <strain evidence="2">CCUG 55854</strain>
    </source>
</reference>
<gene>
    <name evidence="1" type="ORF">ACFQ2N_09380</name>
</gene>
<organism evidence="1 2">
    <name type="scientific">Pseudoxanthomonas kaohsiungensis</name>
    <dbReference type="NCBI Taxonomy" id="283923"/>
    <lineage>
        <taxon>Bacteria</taxon>
        <taxon>Pseudomonadati</taxon>
        <taxon>Pseudomonadota</taxon>
        <taxon>Gammaproteobacteria</taxon>
        <taxon>Lysobacterales</taxon>
        <taxon>Lysobacteraceae</taxon>
        <taxon>Pseudoxanthomonas</taxon>
    </lineage>
</organism>
<proteinExistence type="predicted"/>
<sequence length="96" mass="10533">MNAKHEQLHDVLSAFWDQNVLEVPADEGGADEEIAIDEPLVQLDSITAVDVLLDIEKVIGKQLSIEKIVRKGGYSSREQFIQEVTNAVDECLGASP</sequence>
<accession>A0ABW3LVQ3</accession>
<evidence type="ECO:0000313" key="2">
    <source>
        <dbReference type="Proteomes" id="UP001597033"/>
    </source>
</evidence>
<evidence type="ECO:0000313" key="1">
    <source>
        <dbReference type="EMBL" id="MFD1042555.1"/>
    </source>
</evidence>
<protein>
    <recommendedName>
        <fullName evidence="3">Carrier domain-containing protein</fullName>
    </recommendedName>
</protein>
<dbReference type="Proteomes" id="UP001597033">
    <property type="component" value="Unassembled WGS sequence"/>
</dbReference>
<keyword evidence="2" id="KW-1185">Reference proteome</keyword>
<evidence type="ECO:0008006" key="3">
    <source>
        <dbReference type="Google" id="ProtNLM"/>
    </source>
</evidence>
<dbReference type="RefSeq" id="WP_162376100.1">
    <property type="nucleotide sequence ID" value="NZ_JBHTKN010000005.1"/>
</dbReference>
<name>A0ABW3LVQ3_9GAMM</name>
<comment type="caution">
    <text evidence="1">The sequence shown here is derived from an EMBL/GenBank/DDBJ whole genome shotgun (WGS) entry which is preliminary data.</text>
</comment>